<keyword evidence="2" id="KW-1185">Reference proteome</keyword>
<protein>
    <submittedName>
        <fullName evidence="1">Uncharacterized protein</fullName>
    </submittedName>
</protein>
<dbReference type="EMBL" id="DUZY01000004">
    <property type="protein sequence ID" value="DAD34704.1"/>
    <property type="molecule type" value="Genomic_DNA"/>
</dbReference>
<dbReference type="PROSITE" id="PS51257">
    <property type="entry name" value="PROKAR_LIPOPROTEIN"/>
    <property type="match status" value="1"/>
</dbReference>
<gene>
    <name evidence="1" type="ORF">HUJ06_005344</name>
</gene>
<reference evidence="1 2" key="1">
    <citation type="journal article" date="2020" name="Mol. Biol. Evol.">
        <title>Distinct Expression and Methylation Patterns for Genes with Different Fates following a Single Whole-Genome Duplication in Flowering Plants.</title>
        <authorList>
            <person name="Shi T."/>
            <person name="Rahmani R.S."/>
            <person name="Gugger P.F."/>
            <person name="Wang M."/>
            <person name="Li H."/>
            <person name="Zhang Y."/>
            <person name="Li Z."/>
            <person name="Wang Q."/>
            <person name="Van de Peer Y."/>
            <person name="Marchal K."/>
            <person name="Chen J."/>
        </authorList>
    </citation>
    <scope>NUCLEOTIDE SEQUENCE [LARGE SCALE GENOMIC DNA]</scope>
    <source>
        <tissue evidence="1">Leaf</tissue>
    </source>
</reference>
<sequence>MSLKIVILVAKNVSLVQFLLIIHANLFSTCSCLSYCSLEKLRTYCSEGFDWLLLYWCQIFHLEELSKKKKFHLEVLVVSHHALKIFAVYKERCCCFSMSNRGHVVVGFRDFGIQIQELR</sequence>
<evidence type="ECO:0000313" key="2">
    <source>
        <dbReference type="Proteomes" id="UP000607653"/>
    </source>
</evidence>
<organism evidence="1 2">
    <name type="scientific">Nelumbo nucifera</name>
    <name type="common">Sacred lotus</name>
    <dbReference type="NCBI Taxonomy" id="4432"/>
    <lineage>
        <taxon>Eukaryota</taxon>
        <taxon>Viridiplantae</taxon>
        <taxon>Streptophyta</taxon>
        <taxon>Embryophyta</taxon>
        <taxon>Tracheophyta</taxon>
        <taxon>Spermatophyta</taxon>
        <taxon>Magnoliopsida</taxon>
        <taxon>Proteales</taxon>
        <taxon>Nelumbonaceae</taxon>
        <taxon>Nelumbo</taxon>
    </lineage>
</organism>
<comment type="caution">
    <text evidence="1">The sequence shown here is derived from an EMBL/GenBank/DDBJ whole genome shotgun (WGS) entry which is preliminary data.</text>
</comment>
<evidence type="ECO:0000313" key="1">
    <source>
        <dbReference type="EMBL" id="DAD34704.1"/>
    </source>
</evidence>
<accession>A0A822YKI9</accession>
<name>A0A822YKI9_NELNU</name>
<proteinExistence type="predicted"/>
<dbReference type="Proteomes" id="UP000607653">
    <property type="component" value="Unassembled WGS sequence"/>
</dbReference>
<dbReference type="AlphaFoldDB" id="A0A822YKI9"/>